<proteinExistence type="predicted"/>
<feature type="region of interest" description="Disordered" evidence="1">
    <location>
        <begin position="1"/>
        <end position="23"/>
    </location>
</feature>
<keyword evidence="3" id="KW-1185">Reference proteome</keyword>
<name>A0A1L7WNK1_9HELO</name>
<organism evidence="2 3">
    <name type="scientific">Phialocephala subalpina</name>
    <dbReference type="NCBI Taxonomy" id="576137"/>
    <lineage>
        <taxon>Eukaryota</taxon>
        <taxon>Fungi</taxon>
        <taxon>Dikarya</taxon>
        <taxon>Ascomycota</taxon>
        <taxon>Pezizomycotina</taxon>
        <taxon>Leotiomycetes</taxon>
        <taxon>Helotiales</taxon>
        <taxon>Mollisiaceae</taxon>
        <taxon>Phialocephala</taxon>
        <taxon>Phialocephala fortinii species complex</taxon>
    </lineage>
</organism>
<evidence type="ECO:0000313" key="2">
    <source>
        <dbReference type="EMBL" id="CZR54344.1"/>
    </source>
</evidence>
<dbReference type="EMBL" id="FJOG01000005">
    <property type="protein sequence ID" value="CZR54344.1"/>
    <property type="molecule type" value="Genomic_DNA"/>
</dbReference>
<dbReference type="AlphaFoldDB" id="A0A1L7WNK1"/>
<accession>A0A1L7WNK1</accession>
<evidence type="ECO:0000313" key="3">
    <source>
        <dbReference type="Proteomes" id="UP000184330"/>
    </source>
</evidence>
<reference evidence="2 3" key="1">
    <citation type="submission" date="2016-03" db="EMBL/GenBank/DDBJ databases">
        <authorList>
            <person name="Ploux O."/>
        </authorList>
    </citation>
    <scope>NUCLEOTIDE SEQUENCE [LARGE SCALE GENOMIC DNA]</scope>
    <source>
        <strain evidence="2 3">UAMH 11012</strain>
    </source>
</reference>
<sequence>MSSTSNITLPRRQQDPSLSSNNEQRDADFARFLGYGFKEASFHVAMYATNYILAQCPRSTRPPVLNTKHAINVRLLDLLRPNDKKDFKKDWEGKVTKFTITENIIKAYPILAGPNGDTHDKIVARFWAAGALSGWIRTQAACMIAHPALATADAPARVYKPRKFRNGRKPLVAGEKYLIKGCELVILEKENPEKILGVVSLLALVPNSKNLAFKDIYPRRPRFEKPVRVIESDK</sequence>
<protein>
    <submittedName>
        <fullName evidence="2">Uncharacterized protein</fullName>
    </submittedName>
</protein>
<dbReference type="Proteomes" id="UP000184330">
    <property type="component" value="Unassembled WGS sequence"/>
</dbReference>
<gene>
    <name evidence="2" type="ORF">PAC_04228</name>
</gene>
<evidence type="ECO:0000256" key="1">
    <source>
        <dbReference type="SAM" id="MobiDB-lite"/>
    </source>
</evidence>